<feature type="compositionally biased region" description="Polar residues" evidence="1">
    <location>
        <begin position="9"/>
        <end position="25"/>
    </location>
</feature>
<dbReference type="AlphaFoldDB" id="J9GIX2"/>
<proteinExistence type="predicted"/>
<protein>
    <submittedName>
        <fullName evidence="2">Uncharacterized protein</fullName>
    </submittedName>
</protein>
<name>J9GIX2_9ZZZZ</name>
<gene>
    <name evidence="2" type="ORF">EVA_09948</name>
</gene>
<evidence type="ECO:0000313" key="2">
    <source>
        <dbReference type="EMBL" id="EJX01943.1"/>
    </source>
</evidence>
<organism evidence="2">
    <name type="scientific">gut metagenome</name>
    <dbReference type="NCBI Taxonomy" id="749906"/>
    <lineage>
        <taxon>unclassified sequences</taxon>
        <taxon>metagenomes</taxon>
        <taxon>organismal metagenomes</taxon>
    </lineage>
</organism>
<accession>J9GIX2</accession>
<reference evidence="2" key="1">
    <citation type="journal article" date="2012" name="PLoS ONE">
        <title>Gene sets for utilization of primary and secondary nutrition supplies in the distal gut of endangered iberian lynx.</title>
        <authorList>
            <person name="Alcaide M."/>
            <person name="Messina E."/>
            <person name="Richter M."/>
            <person name="Bargiela R."/>
            <person name="Peplies J."/>
            <person name="Huws S.A."/>
            <person name="Newbold C.J."/>
            <person name="Golyshin P.N."/>
            <person name="Simon M.A."/>
            <person name="Lopez G."/>
            <person name="Yakimov M.M."/>
            <person name="Ferrer M."/>
        </authorList>
    </citation>
    <scope>NUCLEOTIDE SEQUENCE</scope>
</reference>
<feature type="region of interest" description="Disordered" evidence="1">
    <location>
        <begin position="1"/>
        <end position="27"/>
    </location>
</feature>
<dbReference type="EMBL" id="AMCI01002754">
    <property type="protein sequence ID" value="EJX01943.1"/>
    <property type="molecule type" value="Genomic_DNA"/>
</dbReference>
<comment type="caution">
    <text evidence="2">The sequence shown here is derived from an EMBL/GenBank/DDBJ whole genome shotgun (WGS) entry which is preliminary data.</text>
</comment>
<sequence>MRILPPSRLTVSGMSSPKSTNSSFRFSEPSISRVPTALTCRTGLSLFLTLIRTPSKPTTTVSRGNAARITATGWTTTA</sequence>
<evidence type="ECO:0000256" key="1">
    <source>
        <dbReference type="SAM" id="MobiDB-lite"/>
    </source>
</evidence>